<dbReference type="OrthoDB" id="955509at2"/>
<accession>A0A318UH58</accession>
<dbReference type="RefSeq" id="WP_110827673.1">
    <property type="nucleotide sequence ID" value="NZ_QKLU01000002.1"/>
</dbReference>
<proteinExistence type="predicted"/>
<organism evidence="1 2">
    <name type="scientific">Pedobacter nutrimenti</name>
    <dbReference type="NCBI Taxonomy" id="1241337"/>
    <lineage>
        <taxon>Bacteria</taxon>
        <taxon>Pseudomonadati</taxon>
        <taxon>Bacteroidota</taxon>
        <taxon>Sphingobacteriia</taxon>
        <taxon>Sphingobacteriales</taxon>
        <taxon>Sphingobacteriaceae</taxon>
        <taxon>Pedobacter</taxon>
    </lineage>
</organism>
<keyword evidence="2" id="KW-1185">Reference proteome</keyword>
<reference evidence="1 2" key="1">
    <citation type="submission" date="2018-06" db="EMBL/GenBank/DDBJ databases">
        <title>Genomic Encyclopedia of Archaeal and Bacterial Type Strains, Phase II (KMG-II): from individual species to whole genera.</title>
        <authorList>
            <person name="Goeker M."/>
        </authorList>
    </citation>
    <scope>NUCLEOTIDE SEQUENCE [LARGE SCALE GENOMIC DNA]</scope>
    <source>
        <strain evidence="1 2">DSM 27372</strain>
    </source>
</reference>
<dbReference type="EMBL" id="QKLU01000002">
    <property type="protein sequence ID" value="PYF75483.1"/>
    <property type="molecule type" value="Genomic_DNA"/>
</dbReference>
<evidence type="ECO:0000313" key="2">
    <source>
        <dbReference type="Proteomes" id="UP000248198"/>
    </source>
</evidence>
<name>A0A318UH58_9SPHI</name>
<gene>
    <name evidence="1" type="ORF">B0O44_10232</name>
</gene>
<dbReference type="Pfam" id="PF17642">
    <property type="entry name" value="TssD"/>
    <property type="match status" value="1"/>
</dbReference>
<evidence type="ECO:0008006" key="3">
    <source>
        <dbReference type="Google" id="ProtNLM"/>
    </source>
</evidence>
<protein>
    <recommendedName>
        <fullName evidence="3">Type VI secretion system needle protein Hcp</fullName>
    </recommendedName>
</protein>
<dbReference type="InterPro" id="IPR041408">
    <property type="entry name" value="Hcp_Tssd"/>
</dbReference>
<dbReference type="AlphaFoldDB" id="A0A318UH58"/>
<sequence length="136" mass="15046">MAFKANLRCLNKEHDVLNCSYSLNRDVDAKGRPSSGVYGGTIDIEIESTDDTSIVEAMVNNQYKPLSGSLLIKKSEEDAKMKELTFEDAYIVKYSEGINVVGNYPMTLKFQLTARKLSIGNATQVNKWPETANSAS</sequence>
<comment type="caution">
    <text evidence="1">The sequence shown here is derived from an EMBL/GenBank/DDBJ whole genome shotgun (WGS) entry which is preliminary data.</text>
</comment>
<dbReference type="Proteomes" id="UP000248198">
    <property type="component" value="Unassembled WGS sequence"/>
</dbReference>
<dbReference type="GO" id="GO:0033104">
    <property type="term" value="C:type VI protein secretion system complex"/>
    <property type="evidence" value="ECO:0007669"/>
    <property type="project" value="InterPro"/>
</dbReference>
<evidence type="ECO:0000313" key="1">
    <source>
        <dbReference type="EMBL" id="PYF75483.1"/>
    </source>
</evidence>